<feature type="region of interest" description="Disordered" evidence="1">
    <location>
        <begin position="1"/>
        <end position="59"/>
    </location>
</feature>
<feature type="region of interest" description="Disordered" evidence="1">
    <location>
        <begin position="160"/>
        <end position="499"/>
    </location>
</feature>
<dbReference type="AlphaFoldDB" id="A0A6J4N5W1"/>
<feature type="compositionally biased region" description="Basic and acidic residues" evidence="1">
    <location>
        <begin position="329"/>
        <end position="350"/>
    </location>
</feature>
<feature type="compositionally biased region" description="Basic and acidic residues" evidence="1">
    <location>
        <begin position="389"/>
        <end position="405"/>
    </location>
</feature>
<feature type="non-terminal residue" evidence="2">
    <location>
        <position position="575"/>
    </location>
</feature>
<feature type="compositionally biased region" description="Basic residues" evidence="1">
    <location>
        <begin position="221"/>
        <end position="239"/>
    </location>
</feature>
<reference evidence="2" key="1">
    <citation type="submission" date="2020-02" db="EMBL/GenBank/DDBJ databases">
        <authorList>
            <person name="Meier V. D."/>
        </authorList>
    </citation>
    <scope>NUCLEOTIDE SEQUENCE</scope>
    <source>
        <strain evidence="2">AVDCRST_MAG89</strain>
    </source>
</reference>
<feature type="compositionally biased region" description="Basic residues" evidence="1">
    <location>
        <begin position="253"/>
        <end position="279"/>
    </location>
</feature>
<dbReference type="GO" id="GO:0052934">
    <property type="term" value="F:alcohol dehydrogenase (cytochrome c) activity"/>
    <property type="evidence" value="ECO:0007669"/>
    <property type="project" value="UniProtKB-EC"/>
</dbReference>
<feature type="compositionally biased region" description="Basic residues" evidence="1">
    <location>
        <begin position="377"/>
        <end position="388"/>
    </location>
</feature>
<feature type="compositionally biased region" description="Basic residues" evidence="1">
    <location>
        <begin position="196"/>
        <end position="208"/>
    </location>
</feature>
<feature type="compositionally biased region" description="Low complexity" evidence="1">
    <location>
        <begin position="240"/>
        <end position="252"/>
    </location>
</feature>
<feature type="compositionally biased region" description="Basic residues" evidence="1">
    <location>
        <begin position="36"/>
        <end position="51"/>
    </location>
</feature>
<evidence type="ECO:0000313" key="2">
    <source>
        <dbReference type="EMBL" id="CAA9378562.1"/>
    </source>
</evidence>
<feature type="compositionally biased region" description="Basic and acidic residues" evidence="1">
    <location>
        <begin position="466"/>
        <end position="475"/>
    </location>
</feature>
<name>A0A6J4N5W1_9BACT</name>
<evidence type="ECO:0000256" key="1">
    <source>
        <dbReference type="SAM" id="MobiDB-lite"/>
    </source>
</evidence>
<feature type="non-terminal residue" evidence="2">
    <location>
        <position position="1"/>
    </location>
</feature>
<sequence length="575" mass="63733">AQNPCTRRSWGRRLRGPASAVPRHPHGRPVSGVQRGHPRHGAQRHRHRHRRPPDARPERAAELDDVLRRVRRPALQRAGPGEHGQRVAAAPRVELSVRARRPARHPRHLLVRGGAHRGGRGDVRFRVGRLRVGAGRRHRPGAVAVPARDPAGRAALLRQREPRGGGGQGQGDHGHPERPPRRARRHQRAEGVGAGVRRRARRRERHHGAAGGEEHGDRGQLRRRVRRARAHGRLRHRHGPAPLAALQRAPPGRARHRDVGRRRRVGARRRHGLDHRHLRSGAGPGVLGHRQPRPRLRRPRAPGEQPVHQLRRRHRSGRRHHPLALPVDADGRVGLRRREREHPDRPRRAEAAGPLRQERLLLPAGPHRRPAGDRRALRAHHLGRHRPHGPRDAPAEAHGAGHGDLPRPGGRQGVAARRVQSAHGPAVHAGDRGMRRVPGAAGGVPRGALLPGRRGRGEGRAVGAGEGDRPHDRPRGVVVARPAPHGGVHPDHRGRPGVHGRAQRLLQRLARAHGRGAVALPDGQRHPQQSRDVLGERQAVHRRPHRLGRMAGRLRARDVRRAARHGAVRVRFAGL</sequence>
<dbReference type="EC" id="1.1.2.8" evidence="2"/>
<accession>A0A6J4N5W1</accession>
<gene>
    <name evidence="2" type="ORF">AVDCRST_MAG89-5200</name>
</gene>
<feature type="compositionally biased region" description="Basic residues" evidence="1">
    <location>
        <begin position="309"/>
        <end position="322"/>
    </location>
</feature>
<protein>
    <submittedName>
        <fullName evidence="2">Quino(Hemo)protein alcohol dehydrogenase, PQQ-dependent</fullName>
        <ecNumber evidence="2">1.1.2.8</ecNumber>
    </submittedName>
</protein>
<dbReference type="EMBL" id="CADCTV010001092">
    <property type="protein sequence ID" value="CAA9378562.1"/>
    <property type="molecule type" value="Genomic_DNA"/>
</dbReference>
<keyword evidence="2" id="KW-0560">Oxidoreductase</keyword>
<proteinExistence type="predicted"/>
<organism evidence="2">
    <name type="scientific">uncultured Gemmatimonadota bacterium</name>
    <dbReference type="NCBI Taxonomy" id="203437"/>
    <lineage>
        <taxon>Bacteria</taxon>
        <taxon>Pseudomonadati</taxon>
        <taxon>Gemmatimonadota</taxon>
        <taxon>environmental samples</taxon>
    </lineage>
</organism>
<feature type="compositionally biased region" description="Basic residues" evidence="1">
    <location>
        <begin position="290"/>
        <end position="300"/>
    </location>
</feature>